<reference evidence="1 2" key="1">
    <citation type="submission" date="2024-04" db="EMBL/GenBank/DDBJ databases">
        <title>Draft genome sequence of Thalassolituus maritimus NBRC 116585.</title>
        <authorList>
            <person name="Miyakawa T."/>
            <person name="Kusuya Y."/>
            <person name="Miura T."/>
        </authorList>
    </citation>
    <scope>NUCLEOTIDE SEQUENCE [LARGE SCALE GENOMIC DNA]</scope>
    <source>
        <strain evidence="1 2">5NW40-0001</strain>
    </source>
</reference>
<accession>A0ABP9ZXG5</accession>
<dbReference type="RefSeq" id="WP_353293777.1">
    <property type="nucleotide sequence ID" value="NZ_BAABWH010000002.1"/>
</dbReference>
<keyword evidence="2" id="KW-1185">Reference proteome</keyword>
<comment type="caution">
    <text evidence="1">The sequence shown here is derived from an EMBL/GenBank/DDBJ whole genome shotgun (WGS) entry which is preliminary data.</text>
</comment>
<gene>
    <name evidence="1" type="ORF">NBRC116585_09540</name>
</gene>
<dbReference type="Proteomes" id="UP001481413">
    <property type="component" value="Unassembled WGS sequence"/>
</dbReference>
<organism evidence="1 2">
    <name type="scientific">Thalassolituus maritimus</name>
    <dbReference type="NCBI Taxonomy" id="484498"/>
    <lineage>
        <taxon>Bacteria</taxon>
        <taxon>Pseudomonadati</taxon>
        <taxon>Pseudomonadota</taxon>
        <taxon>Gammaproteobacteria</taxon>
        <taxon>Oceanospirillales</taxon>
        <taxon>Oceanospirillaceae</taxon>
        <taxon>Thalassolituus</taxon>
    </lineage>
</organism>
<protein>
    <recommendedName>
        <fullName evidence="3">Lipoprotein</fullName>
    </recommendedName>
</protein>
<evidence type="ECO:0008006" key="3">
    <source>
        <dbReference type="Google" id="ProtNLM"/>
    </source>
</evidence>
<dbReference type="PROSITE" id="PS51257">
    <property type="entry name" value="PROKAR_LIPOPROTEIN"/>
    <property type="match status" value="1"/>
</dbReference>
<evidence type="ECO:0000313" key="1">
    <source>
        <dbReference type="EMBL" id="GAA6144837.1"/>
    </source>
</evidence>
<name>A0ABP9ZXG5_9GAMM</name>
<proteinExistence type="predicted"/>
<evidence type="ECO:0000313" key="2">
    <source>
        <dbReference type="Proteomes" id="UP001481413"/>
    </source>
</evidence>
<sequence length="311" mass="32892">MKTRIFALTPLVIALFGCGADENSNNQNEGMLTLNELEAALPISAQSTNSNGLTGLWLMQFTSQLAVDNATENDETAQLHYLHGRQVTLITETDDGFTTSFCGSSAFHGDINFSKTTEAEESTYSAGVVSDTTHFNLNISDNLEMEGDLMIPLENNVVGTYHLLGLKLSDSTTFAGASNELDIDASLTLDGEQYEFSELGQTLTCIGDSTGTATDFPSDTQTPASYSGLSTTGGATIAVSFALGELECPLGTDDSGDDVTAIACDGISTSEIQGTPFDDEDTILNTGFRVLPSESPEQIFEFSATISAPEA</sequence>
<dbReference type="EMBL" id="BAABWH010000002">
    <property type="protein sequence ID" value="GAA6144837.1"/>
    <property type="molecule type" value="Genomic_DNA"/>
</dbReference>